<name>A0A4Y2IMH8_ARAVE</name>
<sequence length="154" mass="17901">MGISASVVTKPRFVQPGAKINSEYYIQKILKSFLNDDYCGLYPNGDAVFHEDSAPSHASRVTQKFITDQQVQFLRPEQWMPNSPDAAPCDYFLWGHLKNKLNKRRVSTLRGLQNAIREEVKKIPQDIILRALKSWPKRCRQIYYAEGRHIEKHL</sequence>
<dbReference type="AlphaFoldDB" id="A0A4Y2IMH8"/>
<dbReference type="GO" id="GO:0003676">
    <property type="term" value="F:nucleic acid binding"/>
    <property type="evidence" value="ECO:0007669"/>
    <property type="project" value="InterPro"/>
</dbReference>
<dbReference type="Proteomes" id="UP000499080">
    <property type="component" value="Unassembled WGS sequence"/>
</dbReference>
<evidence type="ECO:0000313" key="2">
    <source>
        <dbReference type="Proteomes" id="UP000499080"/>
    </source>
</evidence>
<evidence type="ECO:0008006" key="3">
    <source>
        <dbReference type="Google" id="ProtNLM"/>
    </source>
</evidence>
<comment type="caution">
    <text evidence="1">The sequence shown here is derived from an EMBL/GenBank/DDBJ whole genome shotgun (WGS) entry which is preliminary data.</text>
</comment>
<dbReference type="InterPro" id="IPR036397">
    <property type="entry name" value="RNaseH_sf"/>
</dbReference>
<dbReference type="Gene3D" id="3.30.420.10">
    <property type="entry name" value="Ribonuclease H-like superfamily/Ribonuclease H"/>
    <property type="match status" value="1"/>
</dbReference>
<organism evidence="1 2">
    <name type="scientific">Araneus ventricosus</name>
    <name type="common">Orbweaver spider</name>
    <name type="synonym">Epeira ventricosa</name>
    <dbReference type="NCBI Taxonomy" id="182803"/>
    <lineage>
        <taxon>Eukaryota</taxon>
        <taxon>Metazoa</taxon>
        <taxon>Ecdysozoa</taxon>
        <taxon>Arthropoda</taxon>
        <taxon>Chelicerata</taxon>
        <taxon>Arachnida</taxon>
        <taxon>Araneae</taxon>
        <taxon>Araneomorphae</taxon>
        <taxon>Entelegynae</taxon>
        <taxon>Araneoidea</taxon>
        <taxon>Araneidae</taxon>
        <taxon>Araneus</taxon>
    </lineage>
</organism>
<keyword evidence="2" id="KW-1185">Reference proteome</keyword>
<accession>A0A4Y2IMH8</accession>
<evidence type="ECO:0000313" key="1">
    <source>
        <dbReference type="EMBL" id="GBM79071.1"/>
    </source>
</evidence>
<dbReference type="EMBL" id="BGPR01002798">
    <property type="protein sequence ID" value="GBM79071.1"/>
    <property type="molecule type" value="Genomic_DNA"/>
</dbReference>
<gene>
    <name evidence="1" type="ORF">AVEN_86082_1</name>
</gene>
<protein>
    <recommendedName>
        <fullName evidence="3">Tc1-like transposase DDE domain-containing protein</fullName>
    </recommendedName>
</protein>
<dbReference type="OrthoDB" id="6513831at2759"/>
<reference evidence="1 2" key="1">
    <citation type="journal article" date="2019" name="Sci. Rep.">
        <title>Orb-weaving spider Araneus ventricosus genome elucidates the spidroin gene catalogue.</title>
        <authorList>
            <person name="Kono N."/>
            <person name="Nakamura H."/>
            <person name="Ohtoshi R."/>
            <person name="Moran D.A.P."/>
            <person name="Shinohara A."/>
            <person name="Yoshida Y."/>
            <person name="Fujiwara M."/>
            <person name="Mori M."/>
            <person name="Tomita M."/>
            <person name="Arakawa K."/>
        </authorList>
    </citation>
    <scope>NUCLEOTIDE SEQUENCE [LARGE SCALE GENOMIC DNA]</scope>
</reference>
<dbReference type="PANTHER" id="PTHR47326">
    <property type="entry name" value="TRANSPOSABLE ELEMENT TC3 TRANSPOSASE-LIKE PROTEIN"/>
    <property type="match status" value="1"/>
</dbReference>
<dbReference type="PANTHER" id="PTHR47326:SF1">
    <property type="entry name" value="HTH PSQ-TYPE DOMAIN-CONTAINING PROTEIN"/>
    <property type="match status" value="1"/>
</dbReference>
<proteinExistence type="predicted"/>